<organism evidence="2 3">
    <name type="scientific">Metamycoplasma alkalescens</name>
    <dbReference type="NCBI Taxonomy" id="45363"/>
    <lineage>
        <taxon>Bacteria</taxon>
        <taxon>Bacillati</taxon>
        <taxon>Mycoplasmatota</taxon>
        <taxon>Mycoplasmoidales</taxon>
        <taxon>Metamycoplasmataceae</taxon>
        <taxon>Metamycoplasma</taxon>
    </lineage>
</organism>
<name>A0A3B0PJX5_9BACT</name>
<reference evidence="3" key="1">
    <citation type="submission" date="2018-06" db="EMBL/GenBank/DDBJ databases">
        <authorList>
            <consortium name="Pathogen Informatics"/>
        </authorList>
    </citation>
    <scope>NUCLEOTIDE SEQUENCE [LARGE SCALE GENOMIC DNA]</scope>
    <source>
        <strain evidence="3">NCTC10135</strain>
    </source>
</reference>
<sequence>MLENFLQKRNLTKEIIKEFEIGFAAKDKSIYETLKNNEIDDYAIFNSSLLSGNENRNFFNDRLIFPIHDKFGNIVAFSGRDITGLGNPKYLNSSETIVFKKNEAMFNYYHAKDEIIKTNEVLIVEGQFDCIALW</sequence>
<evidence type="ECO:0000313" key="2">
    <source>
        <dbReference type="EMBL" id="SYV90093.1"/>
    </source>
</evidence>
<dbReference type="EMBL" id="LS991949">
    <property type="protein sequence ID" value="SYV90093.1"/>
    <property type="molecule type" value="Genomic_DNA"/>
</dbReference>
<dbReference type="InterPro" id="IPR013264">
    <property type="entry name" value="DNAG_N"/>
</dbReference>
<evidence type="ECO:0000259" key="1">
    <source>
        <dbReference type="Pfam" id="PF08275"/>
    </source>
</evidence>
<dbReference type="InterPro" id="IPR037068">
    <property type="entry name" value="DNA_primase_core_N_sf"/>
</dbReference>
<dbReference type="Gene3D" id="3.90.980.10">
    <property type="entry name" value="DNA primase, catalytic core, N-terminal domain"/>
    <property type="match status" value="1"/>
</dbReference>
<dbReference type="PANTHER" id="PTHR30313">
    <property type="entry name" value="DNA PRIMASE"/>
    <property type="match status" value="1"/>
</dbReference>
<dbReference type="EC" id="2.7.7.-" evidence="2"/>
<dbReference type="Pfam" id="PF08275">
    <property type="entry name" value="DNAG_N"/>
    <property type="match status" value="1"/>
</dbReference>
<gene>
    <name evidence="2" type="primary">dnaG_2</name>
    <name evidence="2" type="ORF">NCTC10135_00603</name>
</gene>
<dbReference type="SUPFAM" id="SSF56731">
    <property type="entry name" value="DNA primase core"/>
    <property type="match status" value="1"/>
</dbReference>
<dbReference type="GO" id="GO:0006269">
    <property type="term" value="P:DNA replication, synthesis of primer"/>
    <property type="evidence" value="ECO:0007669"/>
    <property type="project" value="TreeGrafter"/>
</dbReference>
<protein>
    <submittedName>
        <fullName evidence="2">DNA primase</fullName>
        <ecNumber evidence="2">2.7.7.-</ecNumber>
    </submittedName>
</protein>
<feature type="non-terminal residue" evidence="2">
    <location>
        <position position="134"/>
    </location>
</feature>
<dbReference type="AlphaFoldDB" id="A0A3B0PJX5"/>
<proteinExistence type="predicted"/>
<dbReference type="Gene3D" id="3.40.1360.10">
    <property type="match status" value="1"/>
</dbReference>
<evidence type="ECO:0000313" key="3">
    <source>
        <dbReference type="Proteomes" id="UP000259864"/>
    </source>
</evidence>
<dbReference type="GO" id="GO:0005737">
    <property type="term" value="C:cytoplasm"/>
    <property type="evidence" value="ECO:0007669"/>
    <property type="project" value="TreeGrafter"/>
</dbReference>
<keyword evidence="2" id="KW-0808">Transferase</keyword>
<feature type="domain" description="DNA primase DNAG catalytic core N-terminal" evidence="1">
    <location>
        <begin position="3"/>
        <end position="112"/>
    </location>
</feature>
<keyword evidence="2" id="KW-0548">Nucleotidyltransferase</keyword>
<dbReference type="PANTHER" id="PTHR30313:SF2">
    <property type="entry name" value="DNA PRIMASE"/>
    <property type="match status" value="1"/>
</dbReference>
<dbReference type="KEGG" id="mala:NCTC10135_00603"/>
<dbReference type="InterPro" id="IPR050219">
    <property type="entry name" value="DnaG_primase"/>
</dbReference>
<accession>A0A3B0PJX5</accession>
<dbReference type="Proteomes" id="UP000259864">
    <property type="component" value="Chromosome 1"/>
</dbReference>
<dbReference type="GO" id="GO:0016779">
    <property type="term" value="F:nucleotidyltransferase activity"/>
    <property type="evidence" value="ECO:0007669"/>
    <property type="project" value="UniProtKB-KW"/>
</dbReference>